<evidence type="ECO:0000313" key="7">
    <source>
        <dbReference type="Proteomes" id="UP000449944"/>
    </source>
</evidence>
<name>A0AAW9VDD3_9GAMM</name>
<dbReference type="EMBL" id="WLUB01000053">
    <property type="protein sequence ID" value="MTC35912.1"/>
    <property type="molecule type" value="Genomic_DNA"/>
</dbReference>
<keyword evidence="4" id="KW-0051">Antiviral defense</keyword>
<evidence type="ECO:0000256" key="1">
    <source>
        <dbReference type="ARBA" id="ARBA00022679"/>
    </source>
</evidence>
<reference evidence="6 7" key="1">
    <citation type="submission" date="2019-10" db="EMBL/GenBank/DDBJ databases">
        <title>Comparative genomic analysis of Providencia.</title>
        <authorList>
            <person name="Yuan C."/>
            <person name="Wei Y."/>
            <person name="Yin Z."/>
        </authorList>
    </citation>
    <scope>NUCLEOTIDE SEQUENCE [LARGE SCALE GENOMIC DNA]</scope>
    <source>
        <strain evidence="7">wls1934</strain>
    </source>
</reference>
<accession>A0AAW9VDD3</accession>
<keyword evidence="1" id="KW-0808">Transferase</keyword>
<gene>
    <name evidence="6" type="ORF">GKR67_15025</name>
</gene>
<evidence type="ECO:0000256" key="4">
    <source>
        <dbReference type="ARBA" id="ARBA00023118"/>
    </source>
</evidence>
<evidence type="ECO:0000259" key="5">
    <source>
        <dbReference type="Pfam" id="PF26305"/>
    </source>
</evidence>
<evidence type="ECO:0000256" key="3">
    <source>
        <dbReference type="ARBA" id="ARBA00022741"/>
    </source>
</evidence>
<organism evidence="6 7">
    <name type="scientific">Providencia alcalifaciens</name>
    <dbReference type="NCBI Taxonomy" id="126385"/>
    <lineage>
        <taxon>Bacteria</taxon>
        <taxon>Pseudomonadati</taxon>
        <taxon>Pseudomonadota</taxon>
        <taxon>Gammaproteobacteria</taxon>
        <taxon>Enterobacterales</taxon>
        <taxon>Morganellaceae</taxon>
        <taxon>Providencia</taxon>
    </lineage>
</organism>
<feature type="domain" description="cGAS/DncV-like nucleotidyltransferase C-terminal helical" evidence="5">
    <location>
        <begin position="228"/>
        <end position="331"/>
    </location>
</feature>
<protein>
    <recommendedName>
        <fullName evidence="5">cGAS/DncV-like nucleotidyltransferase C-terminal helical domain-containing protein</fullName>
    </recommendedName>
</protein>
<evidence type="ECO:0000256" key="2">
    <source>
        <dbReference type="ARBA" id="ARBA00022695"/>
    </source>
</evidence>
<keyword evidence="2" id="KW-0548">Nucleotidyltransferase</keyword>
<dbReference type="AlphaFoldDB" id="A0AAW9VDD3"/>
<evidence type="ECO:0000313" key="6">
    <source>
        <dbReference type="EMBL" id="MTC35912.1"/>
    </source>
</evidence>
<sequence length="369" mass="41881">MINFSERLKKMKNRRQGTAEINRLLEGLESFGVDIRGVEDYEKLDENEAIRYVIGAMAPVSPESTQISISEGERVADTLIGLLQTVGIDTERRMQGSVALDIHIEGHSDVDMLIIKHGLVTYHSPALNGTAYTPSSDTRTMEEIVQEIRLESENKLSSRYHAANVDCTGNKSISISGGSLKRKVDIVPSSWLDTHEYQNTKKEYHRVIRIYDKKAHTLLENKPFLHIKNVNDKDTINSGNLKKVVRLMKNIIADMPDYKKFKAKKLSSYDLTGIAYSMDRELVCPNYLPLLLLENLRSYLALLQSSFTLRDNLYVPDETRKIFNDDSKIEALNILSNEVNELAISVVKSLQPHSSTYSLNVFKNKPIYI</sequence>
<keyword evidence="3" id="KW-0547">Nucleotide-binding</keyword>
<proteinExistence type="predicted"/>
<dbReference type="Proteomes" id="UP000449944">
    <property type="component" value="Unassembled WGS sequence"/>
</dbReference>
<dbReference type="InterPro" id="IPR058909">
    <property type="entry name" value="CD_NTase_C"/>
</dbReference>
<dbReference type="Pfam" id="PF26305">
    <property type="entry name" value="CD_NTase_C"/>
    <property type="match status" value="1"/>
</dbReference>
<comment type="caution">
    <text evidence="6">The sequence shown here is derived from an EMBL/GenBank/DDBJ whole genome shotgun (WGS) entry which is preliminary data.</text>
</comment>